<dbReference type="KEGG" id="pzh:CX676_02830"/>
<dbReference type="AlphaFoldDB" id="A0A2H5EV93"/>
<proteinExistence type="predicted"/>
<dbReference type="PANTHER" id="PTHR40267:SF1">
    <property type="entry name" value="BLR3294 PROTEIN"/>
    <property type="match status" value="1"/>
</dbReference>
<dbReference type="Pfam" id="PF17645">
    <property type="entry name" value="Amdase"/>
    <property type="match status" value="1"/>
</dbReference>
<dbReference type="InterPro" id="IPR026286">
    <property type="entry name" value="MaiA/AMDase"/>
</dbReference>
<accession>A0A2H5EV93</accession>
<dbReference type="RefSeq" id="WP_101751263.1">
    <property type="nucleotide sequence ID" value="NZ_CP025430.1"/>
</dbReference>
<dbReference type="InterPro" id="IPR053714">
    <property type="entry name" value="Iso_Racemase_Enz_sf"/>
</dbReference>
<dbReference type="Gene3D" id="3.40.50.12500">
    <property type="match status" value="1"/>
</dbReference>
<dbReference type="OrthoDB" id="9816064at2"/>
<sequence length="239" mass="25142">MPAPLPPDPIRRFGLIALATDLTTERDAARLMPEGTALHVTRIAFENPTTPENLRATGPRLRDAAALLVPDVPLAGIGFACTSAGAVLGDDLPALIGDTRAPISTPAGGAVRAFRAMGIERIALMTPYLPETTVPVAGYFEAQGIAVVASRSLGHADDRDMARLGDEALIEAALATDHPEAEALFLSCTALAALDVIPRLEARLQKPVLSANLALYWSMLDQAGIAAAGAYRLMSVRTW</sequence>
<organism evidence="1 2">
    <name type="scientific">Paracoccus zhejiangensis</name>
    <dbReference type="NCBI Taxonomy" id="1077935"/>
    <lineage>
        <taxon>Bacteria</taxon>
        <taxon>Pseudomonadati</taxon>
        <taxon>Pseudomonadota</taxon>
        <taxon>Alphaproteobacteria</taxon>
        <taxon>Rhodobacterales</taxon>
        <taxon>Paracoccaceae</taxon>
        <taxon>Paracoccus</taxon>
    </lineage>
</organism>
<dbReference type="EMBL" id="CP025430">
    <property type="protein sequence ID" value="AUH63221.1"/>
    <property type="molecule type" value="Genomic_DNA"/>
</dbReference>
<gene>
    <name evidence="1" type="ORF">CX676_02830</name>
</gene>
<name>A0A2H5EV93_9RHOB</name>
<dbReference type="PANTHER" id="PTHR40267">
    <property type="entry name" value="BLR3294 PROTEIN"/>
    <property type="match status" value="1"/>
</dbReference>
<protein>
    <submittedName>
        <fullName evidence="1">Ectoine utilization protein EutA</fullName>
    </submittedName>
</protein>
<keyword evidence="2" id="KW-1185">Reference proteome</keyword>
<reference evidence="1 2" key="1">
    <citation type="journal article" date="2013" name="Antonie Van Leeuwenhoek">
        <title>Paracoccus zhejiangensis sp. nov., isolated from activated sludge in wastewater-treatment system.</title>
        <authorList>
            <person name="Wu Z.G."/>
            <person name="Zhang D.F."/>
            <person name="Liu Y.L."/>
            <person name="Wang F."/>
            <person name="Jiang X."/>
            <person name="Li C."/>
            <person name="Li S.P."/>
            <person name="Hong Q."/>
            <person name="Li W.J."/>
        </authorList>
    </citation>
    <scope>NUCLEOTIDE SEQUENCE [LARGE SCALE GENOMIC DNA]</scope>
    <source>
        <strain evidence="1 2">J6</strain>
    </source>
</reference>
<evidence type="ECO:0000313" key="2">
    <source>
        <dbReference type="Proteomes" id="UP000234530"/>
    </source>
</evidence>
<dbReference type="PIRSF" id="PIRSF015736">
    <property type="entry name" value="MI"/>
    <property type="match status" value="1"/>
</dbReference>
<dbReference type="Proteomes" id="UP000234530">
    <property type="component" value="Chromosome"/>
</dbReference>
<evidence type="ECO:0000313" key="1">
    <source>
        <dbReference type="EMBL" id="AUH63221.1"/>
    </source>
</evidence>